<keyword evidence="1" id="KW-0732">Signal</keyword>
<protein>
    <recommendedName>
        <fullName evidence="3">DUF3617 family protein</fullName>
    </recommendedName>
</protein>
<dbReference type="EMBL" id="CP157675">
    <property type="protein sequence ID" value="XBP72048.1"/>
    <property type="molecule type" value="Genomic_DNA"/>
</dbReference>
<feature type="signal peptide" evidence="1">
    <location>
        <begin position="1"/>
        <end position="19"/>
    </location>
</feature>
<dbReference type="AlphaFoldDB" id="A0AAU7LX82"/>
<dbReference type="RefSeq" id="WP_349281378.1">
    <property type="nucleotide sequence ID" value="NZ_CBCSCU010000002.1"/>
</dbReference>
<proteinExistence type="predicted"/>
<feature type="chain" id="PRO_5043806453" description="DUF3617 family protein" evidence="1">
    <location>
        <begin position="20"/>
        <end position="145"/>
    </location>
</feature>
<evidence type="ECO:0000256" key="1">
    <source>
        <dbReference type="SAM" id="SignalP"/>
    </source>
</evidence>
<name>A0AAU7LX82_9BURK</name>
<reference evidence="2" key="1">
    <citation type="submission" date="2024-05" db="EMBL/GenBank/DDBJ databases">
        <authorList>
            <person name="Bunk B."/>
            <person name="Swiderski J."/>
            <person name="Sproer C."/>
            <person name="Thiel V."/>
        </authorList>
    </citation>
    <scope>NUCLEOTIDE SEQUENCE</scope>
    <source>
        <strain evidence="2">DSM 17735</strain>
    </source>
</reference>
<evidence type="ECO:0008006" key="3">
    <source>
        <dbReference type="Google" id="ProtNLM"/>
    </source>
</evidence>
<accession>A0AAU7LX82</accession>
<sequence>MRQFFFFFTLLCSVASLQAAGPSAGAPSAPVQHPVVGSWTWTLPGKACTENLHYQGNGTRRGSSGEEVTQSRYEVSPMPSLLGFYRLTETVTEGNGKKDCSGDLHEAPGEPVTRFIQFSPKKDQLIVCREESLKACFGPLKRAPQ</sequence>
<organism evidence="2">
    <name type="scientific">Polaromonas hydrogenivorans</name>
    <dbReference type="NCBI Taxonomy" id="335476"/>
    <lineage>
        <taxon>Bacteria</taxon>
        <taxon>Pseudomonadati</taxon>
        <taxon>Pseudomonadota</taxon>
        <taxon>Betaproteobacteria</taxon>
        <taxon>Burkholderiales</taxon>
        <taxon>Comamonadaceae</taxon>
        <taxon>Polaromonas</taxon>
    </lineage>
</organism>
<evidence type="ECO:0000313" key="2">
    <source>
        <dbReference type="EMBL" id="XBP72048.1"/>
    </source>
</evidence>
<gene>
    <name evidence="2" type="ORF">ABLV49_09715</name>
</gene>